<dbReference type="EMBL" id="CAJJDO010000060">
    <property type="protein sequence ID" value="CAD8173771.1"/>
    <property type="molecule type" value="Genomic_DNA"/>
</dbReference>
<evidence type="ECO:0000313" key="1">
    <source>
        <dbReference type="EMBL" id="CAD8173771.1"/>
    </source>
</evidence>
<evidence type="ECO:0000313" key="2">
    <source>
        <dbReference type="Proteomes" id="UP000689195"/>
    </source>
</evidence>
<protein>
    <submittedName>
        <fullName evidence="1">Uncharacterized protein</fullName>
    </submittedName>
</protein>
<dbReference type="Proteomes" id="UP000689195">
    <property type="component" value="Unassembled WGS sequence"/>
</dbReference>
<keyword evidence="2" id="KW-1185">Reference proteome</keyword>
<organism evidence="1 2">
    <name type="scientific">Paramecium pentaurelia</name>
    <dbReference type="NCBI Taxonomy" id="43138"/>
    <lineage>
        <taxon>Eukaryota</taxon>
        <taxon>Sar</taxon>
        <taxon>Alveolata</taxon>
        <taxon>Ciliophora</taxon>
        <taxon>Intramacronucleata</taxon>
        <taxon>Oligohymenophorea</taxon>
        <taxon>Peniculida</taxon>
        <taxon>Parameciidae</taxon>
        <taxon>Paramecium</taxon>
    </lineage>
</organism>
<sequence length="46" mass="5300">MAKFSEISSDKISWQDGKGYYKNDGQLKHFVKLIGLLKQILVANRM</sequence>
<reference evidence="1" key="1">
    <citation type="submission" date="2021-01" db="EMBL/GenBank/DDBJ databases">
        <authorList>
            <consortium name="Genoscope - CEA"/>
            <person name="William W."/>
        </authorList>
    </citation>
    <scope>NUCLEOTIDE SEQUENCE</scope>
</reference>
<proteinExistence type="predicted"/>
<name>A0A8S1VB16_9CILI</name>
<comment type="caution">
    <text evidence="1">The sequence shown here is derived from an EMBL/GenBank/DDBJ whole genome shotgun (WGS) entry which is preliminary data.</text>
</comment>
<gene>
    <name evidence="1" type="ORF">PPENT_87.1.T0600048</name>
</gene>
<accession>A0A8S1VB16</accession>
<dbReference type="AlphaFoldDB" id="A0A8S1VB16"/>